<evidence type="ECO:0000256" key="1">
    <source>
        <dbReference type="SAM" id="MobiDB-lite"/>
    </source>
</evidence>
<feature type="compositionally biased region" description="Polar residues" evidence="1">
    <location>
        <begin position="174"/>
        <end position="185"/>
    </location>
</feature>
<feature type="region of interest" description="Disordered" evidence="1">
    <location>
        <begin position="172"/>
        <end position="192"/>
    </location>
</feature>
<sequence length="192" mass="21162">MTDHIPVDHLVEYKTTAPNWWRAADWRGLDSLYRNVPLCTECGHPLAPATDQHCALCGQANRVGHWCYPQSMGVACRCRTIDDAVRTVMDAVKETTDIARDPDRLGRLIVATAGRFGVDPAQVLAQVDDGVAEDLHKATGNQVQPIGEFLMTVRGVDLPKLQRRHLRLVANEQAGGNVSENQDIQQAGDPPY</sequence>
<accession>A0ABX3VR03</accession>
<dbReference type="Proteomes" id="UP000193801">
    <property type="component" value="Unassembled WGS sequence"/>
</dbReference>
<dbReference type="EMBL" id="LQPK01000006">
    <property type="protein sequence ID" value="ORW32714.1"/>
    <property type="molecule type" value="Genomic_DNA"/>
</dbReference>
<evidence type="ECO:0000313" key="2">
    <source>
        <dbReference type="EMBL" id="ORW32714.1"/>
    </source>
</evidence>
<keyword evidence="3" id="KW-1185">Reference proteome</keyword>
<evidence type="ECO:0000313" key="3">
    <source>
        <dbReference type="Proteomes" id="UP000193801"/>
    </source>
</evidence>
<dbReference type="RefSeq" id="WP_085093508.1">
    <property type="nucleotide sequence ID" value="NZ_LQPK01000006.1"/>
</dbReference>
<organism evidence="2 3">
    <name type="scientific">Mycobacterium paraense</name>
    <dbReference type="NCBI Taxonomy" id="767916"/>
    <lineage>
        <taxon>Bacteria</taxon>
        <taxon>Bacillati</taxon>
        <taxon>Actinomycetota</taxon>
        <taxon>Actinomycetes</taxon>
        <taxon>Mycobacteriales</taxon>
        <taxon>Mycobacteriaceae</taxon>
        <taxon>Mycobacterium</taxon>
        <taxon>Mycobacterium simiae complex</taxon>
    </lineage>
</organism>
<name>A0ABX3VR03_9MYCO</name>
<gene>
    <name evidence="2" type="ORF">AWB91_09475</name>
</gene>
<protein>
    <submittedName>
        <fullName evidence="2">Uncharacterized protein</fullName>
    </submittedName>
</protein>
<reference evidence="2 3" key="1">
    <citation type="journal article" date="2015" name="Emerg. Microbes Infect.">
        <title>Characterization of 17 strains belonging to the Mycobacterium simiae complex and description of Mycobacterium paraense sp. nov.</title>
        <authorList>
            <person name="Fusco da Costa A.R."/>
            <person name="Fedrizzi T."/>
            <person name="Lopes M.L."/>
            <person name="Pecorari M."/>
            <person name="Oliveira da Costa W.L."/>
            <person name="Giacobazzi E."/>
            <person name="da Costa Bahia J.R."/>
            <person name="De Sanctis V."/>
            <person name="Batista Lima K.V."/>
            <person name="Bertorelli R."/>
            <person name="Grottola A."/>
            <person name="Fabio A."/>
            <person name="Mariottini A."/>
            <person name="Ferretti P."/>
            <person name="Di Leva F."/>
            <person name="Fregni Serpini G."/>
            <person name="Tagliazucchi S."/>
            <person name="Rumpianesi F."/>
            <person name="Jousson O."/>
            <person name="Segata N."/>
            <person name="Tortoli E."/>
        </authorList>
    </citation>
    <scope>NUCLEOTIDE SEQUENCE [LARGE SCALE GENOMIC DNA]</scope>
    <source>
        <strain evidence="2 3">FI-07156</strain>
    </source>
</reference>
<proteinExistence type="predicted"/>
<comment type="caution">
    <text evidence="2">The sequence shown here is derived from an EMBL/GenBank/DDBJ whole genome shotgun (WGS) entry which is preliminary data.</text>
</comment>